<evidence type="ECO:0000313" key="2">
    <source>
        <dbReference type="Proteomes" id="UP000275571"/>
    </source>
</evidence>
<organism evidence="1 2">
    <name type="scientific">Borrelia turcica IST7</name>
    <dbReference type="NCBI Taxonomy" id="1104446"/>
    <lineage>
        <taxon>Bacteria</taxon>
        <taxon>Pseudomonadati</taxon>
        <taxon>Spirochaetota</taxon>
        <taxon>Spirochaetia</taxon>
        <taxon>Spirochaetales</taxon>
        <taxon>Borreliaceae</taxon>
        <taxon>Borrelia</taxon>
    </lineage>
</organism>
<dbReference type="RefSeq" id="WP_120104391.1">
    <property type="nucleotide sequence ID" value="NZ_CP028884.1"/>
</dbReference>
<gene>
    <name evidence="1" type="ORF">DB313_03230</name>
</gene>
<dbReference type="Proteomes" id="UP000275571">
    <property type="component" value="Chromosome"/>
</dbReference>
<evidence type="ECO:0000313" key="1">
    <source>
        <dbReference type="EMBL" id="AYE36471.1"/>
    </source>
</evidence>
<proteinExistence type="predicted"/>
<sequence length="122" mass="14172">MLQAQFFVKKCKRAISQDEILINNVKAVESVFYDFFKIFNKKSLENVFSYYYETFDFNEGIYAFIDKFLPIIGFLSLESLDYEFNLQEKKLILEVFDSSAETLESSKLNELASAIVSLGILN</sequence>
<keyword evidence="2" id="KW-1185">Reference proteome</keyword>
<dbReference type="AlphaFoldDB" id="A0A386PLH4"/>
<reference evidence="1 2" key="1">
    <citation type="journal article" date="2018" name="Infect. Genet. Evol.">
        <title>Genome-wide analysis of Borrelia turcica and 'Candidatus Borrelia tachyglossi' shows relapsing fever-like genomes with unique genomic links to Lyme disease Borrelia.</title>
        <authorList>
            <person name="Gofton A.W."/>
            <person name="Margos G."/>
            <person name="Fingerle V."/>
            <person name="Hepner S."/>
            <person name="Loh S.M."/>
            <person name="Ryan U."/>
            <person name="Irwin P."/>
            <person name="Oskam C.L."/>
        </authorList>
    </citation>
    <scope>NUCLEOTIDE SEQUENCE [LARGE SCALE GENOMIC DNA]</scope>
    <source>
        <strain evidence="1 2">IST7</strain>
    </source>
</reference>
<dbReference type="OrthoDB" id="350608at2"/>
<dbReference type="KEGG" id="btur:DB313_03230"/>
<dbReference type="EMBL" id="CP028884">
    <property type="protein sequence ID" value="AYE36471.1"/>
    <property type="molecule type" value="Genomic_DNA"/>
</dbReference>
<accession>A0A386PLH4</accession>
<name>A0A386PLH4_9SPIR</name>
<protein>
    <submittedName>
        <fullName evidence="1">Uncharacterized protein</fullName>
    </submittedName>
</protein>